<evidence type="ECO:0000313" key="6">
    <source>
        <dbReference type="Proteomes" id="UP001521785"/>
    </source>
</evidence>
<sequence length="307" mass="34004">MTTVQKGENVYNQSQNFWDSYIKGRPSIPQSFFDTIFAYHASHNGSFTTAHEVGAGVGVHSPRLAARFPHVLISDIISSNIQLARTRLQSHGCYSFKTSSLEDTIDLEAGSVDLVFASTMMHFTDVDAAVRAVHHQLAPGGTFAAGLYGTYALHEGRAQEVWARIVRWICSNIIEKYGLDDRAKQILQNEASGLDSVGLPPELFTPAQRYDYNFPQRSTLRDMILPKQYGLETIDRVGAEDVVVKDGWDRGWCSKQGVEGLKGIASTWPHDDGDEEILGLWEELRVVVGEGEVEGGWMVSLVLASKK</sequence>
<feature type="domain" description="Methyltransferase type 11" evidence="4">
    <location>
        <begin position="52"/>
        <end position="144"/>
    </location>
</feature>
<dbReference type="CDD" id="cd02440">
    <property type="entry name" value="AdoMet_MTases"/>
    <property type="match status" value="1"/>
</dbReference>
<reference evidence="5 6" key="1">
    <citation type="submission" date="2024-02" db="EMBL/GenBank/DDBJ databases">
        <title>De novo assembly and annotation of 12 fungi associated with fruit tree decline syndrome in Ontario, Canada.</title>
        <authorList>
            <person name="Sulman M."/>
            <person name="Ellouze W."/>
            <person name="Ilyukhin E."/>
        </authorList>
    </citation>
    <scope>NUCLEOTIDE SEQUENCE [LARGE SCALE GENOMIC DNA]</scope>
    <source>
        <strain evidence="5 6">M42-189</strain>
    </source>
</reference>
<keyword evidence="3" id="KW-0808">Transferase</keyword>
<evidence type="ECO:0000256" key="2">
    <source>
        <dbReference type="ARBA" id="ARBA00022603"/>
    </source>
</evidence>
<evidence type="ECO:0000256" key="3">
    <source>
        <dbReference type="ARBA" id="ARBA00022679"/>
    </source>
</evidence>
<keyword evidence="6" id="KW-1185">Reference proteome</keyword>
<keyword evidence="2" id="KW-0489">Methyltransferase</keyword>
<dbReference type="SUPFAM" id="SSF53335">
    <property type="entry name" value="S-adenosyl-L-methionine-dependent methyltransferases"/>
    <property type="match status" value="1"/>
</dbReference>
<dbReference type="Gene3D" id="3.40.50.150">
    <property type="entry name" value="Vaccinia Virus protein VP39"/>
    <property type="match status" value="1"/>
</dbReference>
<dbReference type="InterPro" id="IPR029063">
    <property type="entry name" value="SAM-dependent_MTases_sf"/>
</dbReference>
<organism evidence="5 6">
    <name type="scientific">Paraconiothyrium brasiliense</name>
    <dbReference type="NCBI Taxonomy" id="300254"/>
    <lineage>
        <taxon>Eukaryota</taxon>
        <taxon>Fungi</taxon>
        <taxon>Dikarya</taxon>
        <taxon>Ascomycota</taxon>
        <taxon>Pezizomycotina</taxon>
        <taxon>Dothideomycetes</taxon>
        <taxon>Pleosporomycetidae</taxon>
        <taxon>Pleosporales</taxon>
        <taxon>Massarineae</taxon>
        <taxon>Didymosphaeriaceae</taxon>
        <taxon>Paraconiothyrium</taxon>
    </lineage>
</organism>
<proteinExistence type="inferred from homology"/>
<comment type="similarity">
    <text evidence="1">Belongs to the methyltransferase superfamily.</text>
</comment>
<dbReference type="Proteomes" id="UP001521785">
    <property type="component" value="Unassembled WGS sequence"/>
</dbReference>
<evidence type="ECO:0000313" key="5">
    <source>
        <dbReference type="EMBL" id="KAL1591699.1"/>
    </source>
</evidence>
<comment type="caution">
    <text evidence="5">The sequence shown here is derived from an EMBL/GenBank/DDBJ whole genome shotgun (WGS) entry which is preliminary data.</text>
</comment>
<dbReference type="PANTHER" id="PTHR44942:SF4">
    <property type="entry name" value="METHYLTRANSFERASE TYPE 11 DOMAIN-CONTAINING PROTEIN"/>
    <property type="match status" value="1"/>
</dbReference>
<evidence type="ECO:0000256" key="1">
    <source>
        <dbReference type="ARBA" id="ARBA00008361"/>
    </source>
</evidence>
<protein>
    <recommendedName>
        <fullName evidence="4">Methyltransferase type 11 domain-containing protein</fullName>
    </recommendedName>
</protein>
<name>A0ABR3QHQ7_9PLEO</name>
<accession>A0ABR3QHQ7</accession>
<dbReference type="EMBL" id="JAKJXO020000023">
    <property type="protein sequence ID" value="KAL1591699.1"/>
    <property type="molecule type" value="Genomic_DNA"/>
</dbReference>
<evidence type="ECO:0000259" key="4">
    <source>
        <dbReference type="Pfam" id="PF08241"/>
    </source>
</evidence>
<dbReference type="Pfam" id="PF08241">
    <property type="entry name" value="Methyltransf_11"/>
    <property type="match status" value="1"/>
</dbReference>
<gene>
    <name evidence="5" type="ORF">SLS60_011698</name>
</gene>
<dbReference type="InterPro" id="IPR013216">
    <property type="entry name" value="Methyltransf_11"/>
</dbReference>
<dbReference type="InterPro" id="IPR051052">
    <property type="entry name" value="Diverse_substrate_MTase"/>
</dbReference>
<dbReference type="PANTHER" id="PTHR44942">
    <property type="entry name" value="METHYLTRANSF_11 DOMAIN-CONTAINING PROTEIN"/>
    <property type="match status" value="1"/>
</dbReference>